<evidence type="ECO:0000256" key="3">
    <source>
        <dbReference type="ARBA" id="ARBA00022475"/>
    </source>
</evidence>
<comment type="similarity">
    <text evidence="7">Belongs to the ABC-4 integral membrane protein family.</text>
</comment>
<evidence type="ECO:0000313" key="12">
    <source>
        <dbReference type="Proteomes" id="UP000009877"/>
    </source>
</evidence>
<feature type="domain" description="MacB-like periplasmic core" evidence="10">
    <location>
        <begin position="26"/>
        <end position="220"/>
    </location>
</feature>
<dbReference type="EMBL" id="ANHZ02000011">
    <property type="protein sequence ID" value="EME36588.1"/>
    <property type="molecule type" value="Genomic_DNA"/>
</dbReference>
<dbReference type="Proteomes" id="UP000009877">
    <property type="component" value="Unassembled WGS sequence"/>
</dbReference>
<feature type="transmembrane region" description="Helical" evidence="8">
    <location>
        <begin position="15"/>
        <end position="35"/>
    </location>
</feature>
<comment type="subcellular location">
    <subcellularLocation>
        <location evidence="1">Cell membrane</location>
        <topology evidence="1">Multi-pass membrane protein</topology>
    </subcellularLocation>
</comment>
<evidence type="ECO:0000256" key="4">
    <source>
        <dbReference type="ARBA" id="ARBA00022692"/>
    </source>
</evidence>
<dbReference type="InterPro" id="IPR051125">
    <property type="entry name" value="ABC-4/HrtB_transporter"/>
</dbReference>
<dbReference type="PANTHER" id="PTHR43738">
    <property type="entry name" value="ABC TRANSPORTER, MEMBRANE PROTEIN"/>
    <property type="match status" value="1"/>
</dbReference>
<evidence type="ECO:0000256" key="2">
    <source>
        <dbReference type="ARBA" id="ARBA00022448"/>
    </source>
</evidence>
<evidence type="ECO:0000259" key="9">
    <source>
        <dbReference type="Pfam" id="PF02687"/>
    </source>
</evidence>
<evidence type="ECO:0000256" key="7">
    <source>
        <dbReference type="ARBA" id="ARBA00038076"/>
    </source>
</evidence>
<proteinExistence type="inferred from homology"/>
<evidence type="ECO:0000256" key="1">
    <source>
        <dbReference type="ARBA" id="ARBA00004651"/>
    </source>
</evidence>
<accession>M2XUU9</accession>
<keyword evidence="12" id="KW-1185">Reference proteome</keyword>
<evidence type="ECO:0000259" key="10">
    <source>
        <dbReference type="Pfam" id="PF12704"/>
    </source>
</evidence>
<gene>
    <name evidence="11" type="ORF">C884_00262</name>
</gene>
<feature type="transmembrane region" description="Helical" evidence="8">
    <location>
        <begin position="336"/>
        <end position="354"/>
    </location>
</feature>
<dbReference type="Pfam" id="PF02687">
    <property type="entry name" value="FtsX"/>
    <property type="match status" value="1"/>
</dbReference>
<name>M2XUU9_9MICC</name>
<dbReference type="STRING" id="71999.KPaMU14_02030"/>
<dbReference type="AlphaFoldDB" id="M2XUU9"/>
<feature type="domain" description="ABC3 transporter permease C-terminal" evidence="9">
    <location>
        <begin position="254"/>
        <end position="362"/>
    </location>
</feature>
<dbReference type="PANTHER" id="PTHR43738:SF1">
    <property type="entry name" value="HEMIN TRANSPORT SYSTEM PERMEASE PROTEIN HRTB-RELATED"/>
    <property type="match status" value="1"/>
</dbReference>
<feature type="transmembrane region" description="Helical" evidence="8">
    <location>
        <begin position="254"/>
        <end position="273"/>
    </location>
</feature>
<sequence length="369" mass="38049">MFLSLRDLRFARGRFALIGSVVAMITLLVVMLTGLTDGLGRQSTSALEALEAPRIVLAAGSDGEDPSYSDSRVDAQQAGSWARAEGVEAAERFDVGRAQLEHDGASASAAVLALQPGTELAPDLEILEGRARPGAGQTVLSQETAQSLGVGVGDELDAGALKLTVIGIAADEWYSHSPVVWTSTEDSAQLLRMGDGQSSALAVFPADGLNGSELEDRMTDQDEAAGTWSAGTRDSFAALPAYSSERGSLLMMQAFLYGIGALVVIAFLTVWSIQRTREVAILRALGASRGWVLRDALAQSAAVLLGGTALGLVLGGLGGALVTGAVPFSLTPTTTLVPALGILLLGLAAALLAVRRVARVDPQIALSAA</sequence>
<feature type="transmembrane region" description="Helical" evidence="8">
    <location>
        <begin position="303"/>
        <end position="330"/>
    </location>
</feature>
<keyword evidence="6 8" id="KW-0472">Membrane</keyword>
<dbReference type="RefSeq" id="WP_006214676.1">
    <property type="nucleotide sequence ID" value="NZ_ANHZ02000011.1"/>
</dbReference>
<evidence type="ECO:0000256" key="8">
    <source>
        <dbReference type="SAM" id="Phobius"/>
    </source>
</evidence>
<evidence type="ECO:0000313" key="11">
    <source>
        <dbReference type="EMBL" id="EME36588.1"/>
    </source>
</evidence>
<dbReference type="Pfam" id="PF12704">
    <property type="entry name" value="MacB_PCD"/>
    <property type="match status" value="1"/>
</dbReference>
<keyword evidence="4 8" id="KW-0812">Transmembrane</keyword>
<dbReference type="GO" id="GO:0005886">
    <property type="term" value="C:plasma membrane"/>
    <property type="evidence" value="ECO:0007669"/>
    <property type="project" value="UniProtKB-SubCell"/>
</dbReference>
<keyword evidence="3" id="KW-1003">Cell membrane</keyword>
<organism evidence="11 12">
    <name type="scientific">Kocuria palustris PEL</name>
    <dbReference type="NCBI Taxonomy" id="1236550"/>
    <lineage>
        <taxon>Bacteria</taxon>
        <taxon>Bacillati</taxon>
        <taxon>Actinomycetota</taxon>
        <taxon>Actinomycetes</taxon>
        <taxon>Micrococcales</taxon>
        <taxon>Micrococcaceae</taxon>
        <taxon>Kocuria</taxon>
    </lineage>
</organism>
<dbReference type="InterPro" id="IPR025857">
    <property type="entry name" value="MacB_PCD"/>
</dbReference>
<reference evidence="11 12" key="1">
    <citation type="journal article" date="2014" name="Genome Announc.">
        <title>Draft Genome Sequence of Kocuria palustris PEL.</title>
        <authorList>
            <person name="Sharma G."/>
            <person name="Khatri I."/>
            <person name="Subramanian S."/>
        </authorList>
    </citation>
    <scope>NUCLEOTIDE SEQUENCE [LARGE SCALE GENOMIC DNA]</scope>
    <source>
        <strain evidence="11 12">PEL</strain>
    </source>
</reference>
<protein>
    <submittedName>
        <fullName evidence="11">Uncharacterized protein</fullName>
    </submittedName>
</protein>
<keyword evidence="5 8" id="KW-1133">Transmembrane helix</keyword>
<evidence type="ECO:0000256" key="5">
    <source>
        <dbReference type="ARBA" id="ARBA00022989"/>
    </source>
</evidence>
<comment type="caution">
    <text evidence="11">The sequence shown here is derived from an EMBL/GenBank/DDBJ whole genome shotgun (WGS) entry which is preliminary data.</text>
</comment>
<keyword evidence="2" id="KW-0813">Transport</keyword>
<evidence type="ECO:0000256" key="6">
    <source>
        <dbReference type="ARBA" id="ARBA00023136"/>
    </source>
</evidence>
<dbReference type="InterPro" id="IPR003838">
    <property type="entry name" value="ABC3_permease_C"/>
</dbReference>